<dbReference type="InterPro" id="IPR001841">
    <property type="entry name" value="Znf_RING"/>
</dbReference>
<gene>
    <name evidence="6" type="ORF">M9Y10_033716</name>
</gene>
<evidence type="ECO:0000256" key="2">
    <source>
        <dbReference type="ARBA" id="ARBA00022771"/>
    </source>
</evidence>
<comment type="caution">
    <text evidence="6">The sequence shown here is derived from an EMBL/GenBank/DDBJ whole genome shotgun (WGS) entry which is preliminary data.</text>
</comment>
<evidence type="ECO:0000259" key="5">
    <source>
        <dbReference type="PROSITE" id="PS50089"/>
    </source>
</evidence>
<dbReference type="EMBL" id="JAPFFF010000005">
    <property type="protein sequence ID" value="KAK8888975.1"/>
    <property type="molecule type" value="Genomic_DNA"/>
</dbReference>
<feature type="domain" description="RING-type" evidence="5">
    <location>
        <begin position="433"/>
        <end position="478"/>
    </location>
</feature>
<dbReference type="SUPFAM" id="SSF57850">
    <property type="entry name" value="RING/U-box"/>
    <property type="match status" value="1"/>
</dbReference>
<keyword evidence="2 4" id="KW-0863">Zinc-finger</keyword>
<evidence type="ECO:0000313" key="6">
    <source>
        <dbReference type="EMBL" id="KAK8888975.1"/>
    </source>
</evidence>
<sequence length="506" mass="57664">MALFVNKPLYQKQYLSATLPDDIAQMIDEHEYDSAAESLITQKIPFNYALKMISNCPKVLTSYLYKQSSMFIASPVSQQIIWHLYLQTALFNLDPNESKRITSFINEHKQGLDKDLVLKWIFQSGEMNLIQNACLAFNDYTSLVQYLMSSGRHQNILQYTLNVPTILQRAAYLRILPFQTMQLTEFLSNVEKPPTDAIFDTLVQLAIQVPSYENIALRENIGINIQTFYELGLFTEPAHFHVYLLYLIFANKTQEIKAFFHTPQINLIDSDFIVKYLERKKMYSLAAELYAHVEGRHQLAIDYALRESEMFAVNLLKGHALKESSDLASLWVHLLKSCRDTSKRKKYAWNDLISAANQSGVLTLDDIFPLIPEDMPMDSLNTIIAEAVQRSSDEIKSCEELRTKIEGRANSQREILNTPDLKPLEINPLEATCFLCGQIVCDSQFEAFPCGHVVHTSCYLNSVDTQDIASLSESCPACGTASLVILDKPFVTEDDAAEQQKWYVPE</sequence>
<dbReference type="PANTHER" id="PTHR23323">
    <property type="entry name" value="VACUOLAR PROTEIN SORTING-ASSOCIATED PROTEIN"/>
    <property type="match status" value="1"/>
</dbReference>
<protein>
    <submittedName>
        <fullName evidence="6">Vacuolar protein sorting-associated protein 18 like protein</fullName>
    </submittedName>
</protein>
<proteinExistence type="predicted"/>
<evidence type="ECO:0000256" key="3">
    <source>
        <dbReference type="ARBA" id="ARBA00022833"/>
    </source>
</evidence>
<organism evidence="6 7">
    <name type="scientific">Tritrichomonas musculus</name>
    <dbReference type="NCBI Taxonomy" id="1915356"/>
    <lineage>
        <taxon>Eukaryota</taxon>
        <taxon>Metamonada</taxon>
        <taxon>Parabasalia</taxon>
        <taxon>Tritrichomonadida</taxon>
        <taxon>Tritrichomonadidae</taxon>
        <taxon>Tritrichomonas</taxon>
    </lineage>
</organism>
<keyword evidence="3" id="KW-0862">Zinc</keyword>
<evidence type="ECO:0000313" key="7">
    <source>
        <dbReference type="Proteomes" id="UP001470230"/>
    </source>
</evidence>
<name>A0ABR2KCX5_9EUKA</name>
<dbReference type="Proteomes" id="UP001470230">
    <property type="component" value="Unassembled WGS sequence"/>
</dbReference>
<accession>A0ABR2KCX5</accession>
<evidence type="ECO:0000256" key="1">
    <source>
        <dbReference type="ARBA" id="ARBA00022723"/>
    </source>
</evidence>
<keyword evidence="7" id="KW-1185">Reference proteome</keyword>
<keyword evidence="1" id="KW-0479">Metal-binding</keyword>
<reference evidence="6 7" key="1">
    <citation type="submission" date="2024-04" db="EMBL/GenBank/DDBJ databases">
        <title>Tritrichomonas musculus Genome.</title>
        <authorList>
            <person name="Alves-Ferreira E."/>
            <person name="Grigg M."/>
            <person name="Lorenzi H."/>
            <person name="Galac M."/>
        </authorList>
    </citation>
    <scope>NUCLEOTIDE SEQUENCE [LARGE SCALE GENOMIC DNA]</scope>
    <source>
        <strain evidence="6 7">EAF2021</strain>
    </source>
</reference>
<evidence type="ECO:0000256" key="4">
    <source>
        <dbReference type="PROSITE-ProRule" id="PRU00175"/>
    </source>
</evidence>
<dbReference type="PANTHER" id="PTHR23323:SF26">
    <property type="entry name" value="VACUOLAR PROTEIN SORTING-ASSOCIATED PROTEIN 18 HOMOLOG"/>
    <property type="match status" value="1"/>
</dbReference>
<dbReference type="PROSITE" id="PS50089">
    <property type="entry name" value="ZF_RING_2"/>
    <property type="match status" value="1"/>
</dbReference>